<evidence type="ECO:0000313" key="3">
    <source>
        <dbReference type="Proteomes" id="UP000283832"/>
    </source>
</evidence>
<protein>
    <recommendedName>
        <fullName evidence="4">WxL domain-containing protein</fullName>
    </recommendedName>
</protein>
<evidence type="ECO:0000256" key="1">
    <source>
        <dbReference type="SAM" id="SignalP"/>
    </source>
</evidence>
<reference evidence="2 3" key="1">
    <citation type="submission" date="2018-08" db="EMBL/GenBank/DDBJ databases">
        <title>Jishengella sp. nov., isolated from a root of Azadirachta indica A. Juss. var. siamensis Valenton.</title>
        <authorList>
            <person name="Kuncharoen N."/>
            <person name="Tanasupawat S."/>
            <person name="Kudo T."/>
            <person name="Ohkuma M."/>
        </authorList>
    </citation>
    <scope>NUCLEOTIDE SEQUENCE [LARGE SCALE GENOMIC DNA]</scope>
    <source>
        <strain evidence="2 3">AZ1-13</strain>
    </source>
</reference>
<gene>
    <name evidence="2" type="ORF">D2L64_00090</name>
</gene>
<dbReference type="PROSITE" id="PS51318">
    <property type="entry name" value="TAT"/>
    <property type="match status" value="1"/>
</dbReference>
<dbReference type="InterPro" id="IPR006311">
    <property type="entry name" value="TAT_signal"/>
</dbReference>
<evidence type="ECO:0008006" key="4">
    <source>
        <dbReference type="Google" id="ProtNLM"/>
    </source>
</evidence>
<keyword evidence="3" id="KW-1185">Reference proteome</keyword>
<name>A0A418N0B8_9ACTN</name>
<dbReference type="RefSeq" id="WP_119572378.1">
    <property type="nucleotide sequence ID" value="NZ_QXEC01000001.1"/>
</dbReference>
<dbReference type="OrthoDB" id="3696279at2"/>
<keyword evidence="1" id="KW-0732">Signal</keyword>
<feature type="signal peptide" evidence="1">
    <location>
        <begin position="1"/>
        <end position="31"/>
    </location>
</feature>
<comment type="caution">
    <text evidence="2">The sequence shown here is derived from an EMBL/GenBank/DDBJ whole genome shotgun (WGS) entry which is preliminary data.</text>
</comment>
<feature type="chain" id="PRO_5019306523" description="WxL domain-containing protein" evidence="1">
    <location>
        <begin position="32"/>
        <end position="210"/>
    </location>
</feature>
<sequence length="210" mass="21285">MDTWNRKRLLAAGAAGALLVGAVAMPSAASAEPGGSADVAVTVDIEEISEPGVLALTIAGDSVALTEDGSTLLVRQFVGTLPTVTVTDTRTADEVPENAAWAVLGSATDFVGAAGQEPIGAGHLGWRPRLIDGGDTGLVSEGEEVVTVLDEPTQPGNNVGLVDQELLVSTFDSGAVAGDAYSVDAELFLRTEADVAAGAYTSTLTLSLFE</sequence>
<dbReference type="AlphaFoldDB" id="A0A418N0B8"/>
<evidence type="ECO:0000313" key="2">
    <source>
        <dbReference type="EMBL" id="RIV41175.1"/>
    </source>
</evidence>
<organism evidence="2 3">
    <name type="scientific">Micromonospora radicis</name>
    <dbReference type="NCBI Taxonomy" id="1894971"/>
    <lineage>
        <taxon>Bacteria</taxon>
        <taxon>Bacillati</taxon>
        <taxon>Actinomycetota</taxon>
        <taxon>Actinomycetes</taxon>
        <taxon>Micromonosporales</taxon>
        <taxon>Micromonosporaceae</taxon>
        <taxon>Micromonospora</taxon>
    </lineage>
</organism>
<accession>A0A418N0B8</accession>
<dbReference type="Proteomes" id="UP000283832">
    <property type="component" value="Unassembled WGS sequence"/>
</dbReference>
<dbReference type="EMBL" id="QXEC01000001">
    <property type="protein sequence ID" value="RIV41175.1"/>
    <property type="molecule type" value="Genomic_DNA"/>
</dbReference>
<proteinExistence type="predicted"/>